<proteinExistence type="inferred from homology"/>
<dbReference type="InterPro" id="IPR008914">
    <property type="entry name" value="PEBP"/>
</dbReference>
<dbReference type="InterPro" id="IPR036610">
    <property type="entry name" value="PEBP-like_sf"/>
</dbReference>
<dbReference type="GO" id="GO:0046578">
    <property type="term" value="P:regulation of Ras protein signal transduction"/>
    <property type="evidence" value="ECO:0007669"/>
    <property type="project" value="TreeGrafter"/>
</dbReference>
<dbReference type="InterPro" id="IPR035810">
    <property type="entry name" value="PEBP_euk"/>
</dbReference>
<dbReference type="InterPro" id="IPR001858">
    <property type="entry name" value="Phosphatidylethanolamine-bd_CS"/>
</dbReference>
<dbReference type="PANTHER" id="PTHR11362:SF85">
    <property type="entry name" value="INHIBITOR (TFS1), PUTATIVE (AFU_ORTHOLOGUE AFUA_4G08120)-RELATED"/>
    <property type="match status" value="1"/>
</dbReference>
<reference evidence="3" key="1">
    <citation type="journal article" date="2014" name="Proc. Natl. Acad. Sci. U.S.A.">
        <title>Extensive sampling of basidiomycete genomes demonstrates inadequacy of the white-rot/brown-rot paradigm for wood decay fungi.</title>
        <authorList>
            <person name="Riley R."/>
            <person name="Salamov A.A."/>
            <person name="Brown D.W."/>
            <person name="Nagy L.G."/>
            <person name="Floudas D."/>
            <person name="Held B.W."/>
            <person name="Levasseur A."/>
            <person name="Lombard V."/>
            <person name="Morin E."/>
            <person name="Otillar R."/>
            <person name="Lindquist E.A."/>
            <person name="Sun H."/>
            <person name="LaButti K.M."/>
            <person name="Schmutz J."/>
            <person name="Jabbour D."/>
            <person name="Luo H."/>
            <person name="Baker S.E."/>
            <person name="Pisabarro A.G."/>
            <person name="Walton J.D."/>
            <person name="Blanchette R.A."/>
            <person name="Henrissat B."/>
            <person name="Martin F."/>
            <person name="Cullen D."/>
            <person name="Hibbett D.S."/>
            <person name="Grigoriev I.V."/>
        </authorList>
    </citation>
    <scope>NUCLEOTIDE SEQUENCE [LARGE SCALE GENOMIC DNA]</scope>
    <source>
        <strain evidence="3">FD-172 SS1</strain>
    </source>
</reference>
<dbReference type="PANTHER" id="PTHR11362">
    <property type="entry name" value="PHOSPHATIDYLETHANOLAMINE-BINDING PROTEIN"/>
    <property type="match status" value="1"/>
</dbReference>
<accession>A0A067MLX2</accession>
<dbReference type="SUPFAM" id="SSF49777">
    <property type="entry name" value="PEBP-like"/>
    <property type="match status" value="1"/>
</dbReference>
<gene>
    <name evidence="2" type="ORF">BOTBODRAFT_64680</name>
</gene>
<evidence type="ECO:0008006" key="4">
    <source>
        <dbReference type="Google" id="ProtNLM"/>
    </source>
</evidence>
<dbReference type="STRING" id="930990.A0A067MLX2"/>
<dbReference type="Gene3D" id="3.90.280.10">
    <property type="entry name" value="PEBP-like"/>
    <property type="match status" value="1"/>
</dbReference>
<comment type="similarity">
    <text evidence="1">Belongs to the phosphatidylethanolamine-binding protein family.</text>
</comment>
<dbReference type="InParanoid" id="A0A067MLX2"/>
<dbReference type="EMBL" id="KL198026">
    <property type="protein sequence ID" value="KDQ16748.1"/>
    <property type="molecule type" value="Genomic_DNA"/>
</dbReference>
<dbReference type="GO" id="GO:0030162">
    <property type="term" value="P:regulation of proteolysis"/>
    <property type="evidence" value="ECO:0007669"/>
    <property type="project" value="TreeGrafter"/>
</dbReference>
<dbReference type="GO" id="GO:0030414">
    <property type="term" value="F:peptidase inhibitor activity"/>
    <property type="evidence" value="ECO:0007669"/>
    <property type="project" value="TreeGrafter"/>
</dbReference>
<organism evidence="2 3">
    <name type="scientific">Botryobasidium botryosum (strain FD-172 SS1)</name>
    <dbReference type="NCBI Taxonomy" id="930990"/>
    <lineage>
        <taxon>Eukaryota</taxon>
        <taxon>Fungi</taxon>
        <taxon>Dikarya</taxon>
        <taxon>Basidiomycota</taxon>
        <taxon>Agaricomycotina</taxon>
        <taxon>Agaricomycetes</taxon>
        <taxon>Cantharellales</taxon>
        <taxon>Botryobasidiaceae</taxon>
        <taxon>Botryobasidium</taxon>
    </lineage>
</organism>
<protein>
    <recommendedName>
        <fullName evidence="4">Phosphatidylethanolamine-binding protein</fullName>
    </recommendedName>
</protein>
<dbReference type="Pfam" id="PF01161">
    <property type="entry name" value="PBP"/>
    <property type="match status" value="1"/>
</dbReference>
<dbReference type="Proteomes" id="UP000027195">
    <property type="component" value="Unassembled WGS sequence"/>
</dbReference>
<dbReference type="HOGENOM" id="CLU_043994_3_1_1"/>
<evidence type="ECO:0000256" key="1">
    <source>
        <dbReference type="ARBA" id="ARBA00007091"/>
    </source>
</evidence>
<keyword evidence="3" id="KW-1185">Reference proteome</keyword>
<name>A0A067MLX2_BOTB1</name>
<evidence type="ECO:0000313" key="3">
    <source>
        <dbReference type="Proteomes" id="UP000027195"/>
    </source>
</evidence>
<sequence>MDTLVFGLKNNNLIPDILPESWQPTVNLVVSFGAKILRDGDILAPDVVKPEPTVRVEHADTNATYTLILTDPDAPSRTDPKFGDWRHWVQPGVRVQEDTSTVITEDPHTPYLAPSPGSGTSFHRYLIMLVQEPENFNPAPMGSKFVARRSWKAYEWIKENGGNVVGAAWFLSRNAEDPY</sequence>
<dbReference type="OrthoDB" id="2506647at2759"/>
<dbReference type="CDD" id="cd00866">
    <property type="entry name" value="PEBP_euk"/>
    <property type="match status" value="1"/>
</dbReference>
<dbReference type="AlphaFoldDB" id="A0A067MLX2"/>
<dbReference type="PROSITE" id="PS01220">
    <property type="entry name" value="PBP"/>
    <property type="match status" value="1"/>
</dbReference>
<dbReference type="GO" id="GO:0005543">
    <property type="term" value="F:phospholipid binding"/>
    <property type="evidence" value="ECO:0007669"/>
    <property type="project" value="TreeGrafter"/>
</dbReference>
<evidence type="ECO:0000313" key="2">
    <source>
        <dbReference type="EMBL" id="KDQ16748.1"/>
    </source>
</evidence>